<accession>A0ABU2LJS1</accession>
<name>A0ABU2LJS1_9ACTN</name>
<reference evidence="3" key="1">
    <citation type="submission" date="2023-07" db="EMBL/GenBank/DDBJ databases">
        <title>30 novel species of actinomycetes from the DSMZ collection.</title>
        <authorList>
            <person name="Nouioui I."/>
        </authorList>
    </citation>
    <scope>NUCLEOTIDE SEQUENCE [LARGE SCALE GENOMIC DNA]</scope>
    <source>
        <strain evidence="3">DSM 44918</strain>
    </source>
</reference>
<keyword evidence="3" id="KW-1185">Reference proteome</keyword>
<organism evidence="2 3">
    <name type="scientific">Streptomyces millisiae</name>
    <dbReference type="NCBI Taxonomy" id="3075542"/>
    <lineage>
        <taxon>Bacteria</taxon>
        <taxon>Bacillati</taxon>
        <taxon>Actinomycetota</taxon>
        <taxon>Actinomycetes</taxon>
        <taxon>Kitasatosporales</taxon>
        <taxon>Streptomycetaceae</taxon>
        <taxon>Streptomyces</taxon>
    </lineage>
</organism>
<gene>
    <name evidence="2" type="ORF">RNC47_05715</name>
</gene>
<comment type="caution">
    <text evidence="2">The sequence shown here is derived from an EMBL/GenBank/DDBJ whole genome shotgun (WGS) entry which is preliminary data.</text>
</comment>
<dbReference type="EMBL" id="JAVREM010000003">
    <property type="protein sequence ID" value="MDT0317841.1"/>
    <property type="molecule type" value="Genomic_DNA"/>
</dbReference>
<feature type="compositionally biased region" description="Gly residues" evidence="1">
    <location>
        <begin position="60"/>
        <end position="91"/>
    </location>
</feature>
<dbReference type="RefSeq" id="WP_311596047.1">
    <property type="nucleotide sequence ID" value="NZ_JAVREM010000003.1"/>
</dbReference>
<protein>
    <recommendedName>
        <fullName evidence="4">Lipoprotein</fullName>
    </recommendedName>
</protein>
<evidence type="ECO:0008006" key="4">
    <source>
        <dbReference type="Google" id="ProtNLM"/>
    </source>
</evidence>
<evidence type="ECO:0000256" key="1">
    <source>
        <dbReference type="SAM" id="MobiDB-lite"/>
    </source>
</evidence>
<evidence type="ECO:0000313" key="2">
    <source>
        <dbReference type="EMBL" id="MDT0317841.1"/>
    </source>
</evidence>
<proteinExistence type="predicted"/>
<feature type="region of interest" description="Disordered" evidence="1">
    <location>
        <begin position="53"/>
        <end position="91"/>
    </location>
</feature>
<dbReference type="Proteomes" id="UP001183420">
    <property type="component" value="Unassembled WGS sequence"/>
</dbReference>
<dbReference type="PROSITE" id="PS51257">
    <property type="entry name" value="PROKAR_LIPOPROTEIN"/>
    <property type="match status" value="1"/>
</dbReference>
<sequence length="91" mass="8612">MSTTVARSLSLRHGAIRGAVLLTVVLALTAGACGNRDCDAAAVPDDGDIQVAAAPERTSGGSGGGGRGSGSRGRTGGSYGSSSGGSSGDCD</sequence>
<evidence type="ECO:0000313" key="3">
    <source>
        <dbReference type="Proteomes" id="UP001183420"/>
    </source>
</evidence>